<evidence type="ECO:0000256" key="1">
    <source>
        <dbReference type="SAM" id="MobiDB-lite"/>
    </source>
</evidence>
<feature type="transmembrane region" description="Helical" evidence="2">
    <location>
        <begin position="39"/>
        <end position="61"/>
    </location>
</feature>
<feature type="region of interest" description="Disordered" evidence="1">
    <location>
        <begin position="1"/>
        <end position="36"/>
    </location>
</feature>
<gene>
    <name evidence="3" type="ORF">G3M58_82775</name>
</gene>
<keyword evidence="2" id="KW-1133">Transmembrane helix</keyword>
<feature type="non-terminal residue" evidence="3">
    <location>
        <position position="66"/>
    </location>
</feature>
<evidence type="ECO:0000313" key="3">
    <source>
        <dbReference type="EMBL" id="NEE20978.1"/>
    </source>
</evidence>
<dbReference type="AlphaFoldDB" id="A0A6G3XT30"/>
<accession>A0A6G3XT30</accession>
<name>A0A6G3XT30_9ACTN</name>
<keyword evidence="2" id="KW-0472">Membrane</keyword>
<evidence type="ECO:0000256" key="2">
    <source>
        <dbReference type="SAM" id="Phobius"/>
    </source>
</evidence>
<reference evidence="3" key="1">
    <citation type="submission" date="2020-01" db="EMBL/GenBank/DDBJ databases">
        <title>Insect and environment-associated Actinomycetes.</title>
        <authorList>
            <person name="Currrie C."/>
            <person name="Chevrette M."/>
            <person name="Carlson C."/>
            <person name="Stubbendieck R."/>
            <person name="Wendt-Pienkowski E."/>
        </authorList>
    </citation>
    <scope>NUCLEOTIDE SEQUENCE</scope>
    <source>
        <strain evidence="3">SID7499</strain>
    </source>
</reference>
<dbReference type="EMBL" id="JAAGMN010008930">
    <property type="protein sequence ID" value="NEE20978.1"/>
    <property type="molecule type" value="Genomic_DNA"/>
</dbReference>
<protein>
    <submittedName>
        <fullName evidence="3">Carbohydrate ABC transporter permease</fullName>
    </submittedName>
</protein>
<organism evidence="3">
    <name type="scientific">Streptomyces sp. SID7499</name>
    <dbReference type="NCBI Taxonomy" id="2706086"/>
    <lineage>
        <taxon>Bacteria</taxon>
        <taxon>Bacillati</taxon>
        <taxon>Actinomycetota</taxon>
        <taxon>Actinomycetes</taxon>
        <taxon>Kitasatosporales</taxon>
        <taxon>Streptomycetaceae</taxon>
        <taxon>Streptomyces</taxon>
    </lineage>
</organism>
<sequence length="66" mass="7023">MSTQTATPDAPPAPTQPRRAGRRSAPPPDRRGRGITSRVVVNGILAVVAVYTLMPLTWLLIASTKS</sequence>
<keyword evidence="2" id="KW-0812">Transmembrane</keyword>
<proteinExistence type="predicted"/>
<comment type="caution">
    <text evidence="3">The sequence shown here is derived from an EMBL/GenBank/DDBJ whole genome shotgun (WGS) entry which is preliminary data.</text>
</comment>